<comment type="caution">
    <text evidence="3">The sequence shown here is derived from an EMBL/GenBank/DDBJ whole genome shotgun (WGS) entry which is preliminary data.</text>
</comment>
<dbReference type="Pfam" id="PF25527">
    <property type="entry name" value="GBD-like_ZMIZ1_ZMIZ2"/>
    <property type="match status" value="1"/>
</dbReference>
<feature type="region of interest" description="Disordered" evidence="1">
    <location>
        <begin position="30"/>
        <end position="108"/>
    </location>
</feature>
<evidence type="ECO:0000313" key="4">
    <source>
        <dbReference type="Proteomes" id="UP001174936"/>
    </source>
</evidence>
<feature type="compositionally biased region" description="Low complexity" evidence="1">
    <location>
        <begin position="569"/>
        <end position="578"/>
    </location>
</feature>
<dbReference type="GO" id="GO:0000785">
    <property type="term" value="C:chromatin"/>
    <property type="evidence" value="ECO:0007669"/>
    <property type="project" value="TreeGrafter"/>
</dbReference>
<dbReference type="GO" id="GO:0016925">
    <property type="term" value="P:protein sumoylation"/>
    <property type="evidence" value="ECO:0007669"/>
    <property type="project" value="TreeGrafter"/>
</dbReference>
<feature type="region of interest" description="Disordered" evidence="1">
    <location>
        <begin position="1037"/>
        <end position="1058"/>
    </location>
</feature>
<feature type="compositionally biased region" description="Acidic residues" evidence="1">
    <location>
        <begin position="1037"/>
        <end position="1046"/>
    </location>
</feature>
<keyword evidence="4" id="KW-1185">Reference proteome</keyword>
<feature type="domain" description="ZMIZ1/ZMIZ2 GBD-like" evidence="2">
    <location>
        <begin position="805"/>
        <end position="871"/>
    </location>
</feature>
<proteinExistence type="predicted"/>
<feature type="region of interest" description="Disordered" evidence="1">
    <location>
        <begin position="546"/>
        <end position="578"/>
    </location>
</feature>
<gene>
    <name evidence="3" type="ORF">B0T16DRAFT_108144</name>
</gene>
<evidence type="ECO:0000313" key="3">
    <source>
        <dbReference type="EMBL" id="KAK0652948.1"/>
    </source>
</evidence>
<dbReference type="Gene3D" id="3.30.40.10">
    <property type="entry name" value="Zinc/RING finger domain, C3HC4 (zinc finger)"/>
    <property type="match status" value="1"/>
</dbReference>
<protein>
    <recommendedName>
        <fullName evidence="2">ZMIZ1/ZMIZ2 GBD-like domain-containing protein</fullName>
    </recommendedName>
</protein>
<dbReference type="InterPro" id="IPR013083">
    <property type="entry name" value="Znf_RING/FYVE/PHD"/>
</dbReference>
<evidence type="ECO:0000259" key="2">
    <source>
        <dbReference type="Pfam" id="PF25527"/>
    </source>
</evidence>
<dbReference type="GO" id="GO:0061665">
    <property type="term" value="F:SUMO ligase activity"/>
    <property type="evidence" value="ECO:0007669"/>
    <property type="project" value="TreeGrafter"/>
</dbReference>
<organism evidence="3 4">
    <name type="scientific">Cercophora newfieldiana</name>
    <dbReference type="NCBI Taxonomy" id="92897"/>
    <lineage>
        <taxon>Eukaryota</taxon>
        <taxon>Fungi</taxon>
        <taxon>Dikarya</taxon>
        <taxon>Ascomycota</taxon>
        <taxon>Pezizomycotina</taxon>
        <taxon>Sordariomycetes</taxon>
        <taxon>Sordariomycetidae</taxon>
        <taxon>Sordariales</taxon>
        <taxon>Lasiosphaeriaceae</taxon>
        <taxon>Cercophora</taxon>
    </lineage>
</organism>
<dbReference type="AlphaFoldDB" id="A0AA39YHW7"/>
<sequence length="1071" mass="117065">MPAHTGGPPKPSLAEKQSIATSNATVTTFLSGRQQKSWMTGRGTAPKPTSRPVLPRQPVSQAVQQQFTHNVLLSPAPSDEPSPAVSNPHDSPNPNPAALPGQAMANPVPSIPVTEARFVHDLAIDTSVPRTHENIPPAQSHLIPTSRPAPVLASLSTGVPQNLGPGALYVGSPVAQSIPFGSVNAGAPAGQGQVLRGSPTVVQNAPPPTKRRRTDPAQGIETCASLVSKIEAHIQACGERNLSSEVEKPRLQLLKEACLKEDVFFLALHQIFSLWSESAQNVQRFVPHNPVVLERAFSILESVLKKNQAVAAPTRTFFTHFPAHINQLSASAAGPTPYTIAISQVSAFLEKLSNKFPSLTNALLSRRYPYMVQELTDGLGCYSPVLQLIFFTACRRRLGVLDGQLGSRMETLFKQDQKRHSSEGSNSWTADDRLNWNTNLVREYRSIVAQTEQIAPQVPVAISSASPPAVQSPAGFQHMAPLQTLPSNGPLAHPPAASSYNPSGQISPTFAQPLAHAQSYGQLVSPSAASMSALPYQAQGLSMPQYSQQLQSPHGQAYASAAHPQFAHQQHLQQMRQTQQLLQLQQQIQQTQPNFGPTVASPSQQETSHFSPRLQQLAMPSRQPSTAGHRPTPINIPSTSIRTPQVLVNGGRVPTMAPQLQYQHPTQQTLHQINDRPLLPPKGVTIPRPEAPSDPHERKAVVMGLHQALARSPKRVMRDRKPERFYQAPKSLPVGPTLITPRNVLQRLHFEVTSEQLALASTVSQIDGELLPVAEHFDGSLRWRLRACKVPVPGKALGEHQWVMLDTSWPSNVYITCNNQALDIRRTQHNGKDLAIELTNLIVCGSNEIEISLPEQQRESAANRFFAVELLETLSHSEVVKLVWQRGIIPADHTLQTIKKRLTGPDDDDGVSFGDPALAIDLADPFSAVIFETPTRGAACTHMECFDLETWLTTRPSKPPQKCRHGDFPCECPSAPEPSIPDKWRCPICFEDARPYSLRIDGFLLQVRNELQQENKLQTKSMRVKSDGTWTVVVEADDEPGTDDEGPAVAKKPAAPPTIARRHDVEVIEID</sequence>
<dbReference type="EMBL" id="JAULSV010000002">
    <property type="protein sequence ID" value="KAK0652948.1"/>
    <property type="molecule type" value="Genomic_DNA"/>
</dbReference>
<reference evidence="3" key="1">
    <citation type="submission" date="2023-06" db="EMBL/GenBank/DDBJ databases">
        <title>Genome-scale phylogeny and comparative genomics of the fungal order Sordariales.</title>
        <authorList>
            <consortium name="Lawrence Berkeley National Laboratory"/>
            <person name="Hensen N."/>
            <person name="Bonometti L."/>
            <person name="Westerberg I."/>
            <person name="Brannstrom I.O."/>
            <person name="Guillou S."/>
            <person name="Cros-Aarteil S."/>
            <person name="Calhoun S."/>
            <person name="Haridas S."/>
            <person name="Kuo A."/>
            <person name="Mondo S."/>
            <person name="Pangilinan J."/>
            <person name="Riley R."/>
            <person name="Labutti K."/>
            <person name="Andreopoulos B."/>
            <person name="Lipzen A."/>
            <person name="Chen C."/>
            <person name="Yanf M."/>
            <person name="Daum C."/>
            <person name="Ng V."/>
            <person name="Clum A."/>
            <person name="Steindorff A."/>
            <person name="Ohm R."/>
            <person name="Martin F."/>
            <person name="Silar P."/>
            <person name="Natvig D."/>
            <person name="Lalanne C."/>
            <person name="Gautier V."/>
            <person name="Ament-Velasquez S.L."/>
            <person name="Kruys A."/>
            <person name="Hutchinson M.I."/>
            <person name="Powell A.J."/>
            <person name="Barry K."/>
            <person name="Miller A.N."/>
            <person name="Grigoriev I.V."/>
            <person name="Debuchy R."/>
            <person name="Gladieux P."/>
            <person name="Thoren M.H."/>
            <person name="Johannesson H."/>
        </authorList>
    </citation>
    <scope>NUCLEOTIDE SEQUENCE</scope>
    <source>
        <strain evidence="3">SMH2532-1</strain>
    </source>
</reference>
<feature type="compositionally biased region" description="Polar residues" evidence="1">
    <location>
        <begin position="58"/>
        <end position="71"/>
    </location>
</feature>
<dbReference type="PANTHER" id="PTHR10782:SF4">
    <property type="entry name" value="TONALLI, ISOFORM E"/>
    <property type="match status" value="1"/>
</dbReference>
<evidence type="ECO:0000256" key="1">
    <source>
        <dbReference type="SAM" id="MobiDB-lite"/>
    </source>
</evidence>
<name>A0AA39YHW7_9PEZI</name>
<dbReference type="Proteomes" id="UP001174936">
    <property type="component" value="Unassembled WGS sequence"/>
</dbReference>
<dbReference type="PANTHER" id="PTHR10782">
    <property type="entry name" value="ZINC FINGER MIZ DOMAIN-CONTAINING PROTEIN"/>
    <property type="match status" value="1"/>
</dbReference>
<feature type="region of interest" description="Disordered" evidence="1">
    <location>
        <begin position="191"/>
        <end position="216"/>
    </location>
</feature>
<dbReference type="InterPro" id="IPR057847">
    <property type="entry name" value="ZMIZ1/ZMIZ2_GBD-like"/>
</dbReference>
<accession>A0AA39YHW7</accession>